<evidence type="ECO:0000313" key="2">
    <source>
        <dbReference type="Proteomes" id="UP001165287"/>
    </source>
</evidence>
<evidence type="ECO:0008006" key="3">
    <source>
        <dbReference type="Google" id="ProtNLM"/>
    </source>
</evidence>
<proteinExistence type="predicted"/>
<protein>
    <recommendedName>
        <fullName evidence="3">Glycosyl transferase family 28 C-terminal domain-containing protein</fullName>
    </recommendedName>
</protein>
<dbReference type="Proteomes" id="UP001165287">
    <property type="component" value="Unassembled WGS sequence"/>
</dbReference>
<gene>
    <name evidence="1" type="ORF">K9V48_12555</name>
</gene>
<dbReference type="EMBL" id="JAIQUM010000025">
    <property type="protein sequence ID" value="MBZ5751058.1"/>
    <property type="molecule type" value="Genomic_DNA"/>
</dbReference>
<reference evidence="1" key="1">
    <citation type="submission" date="2024-05" db="EMBL/GenBank/DDBJ databases">
        <title>Metabacillus sp. nov., isolated from the rhizosphere soil of tomato plants.</title>
        <authorList>
            <person name="Ma R."/>
        </authorList>
    </citation>
    <scope>NUCLEOTIDE SEQUENCE</scope>
    <source>
        <strain evidence="1">DBTR6</strain>
    </source>
</reference>
<name>A0ABS7URX2_9BACI</name>
<accession>A0ABS7URX2</accession>
<keyword evidence="2" id="KW-1185">Reference proteome</keyword>
<organism evidence="1 2">
    <name type="scientific">Metabacillus rhizolycopersici</name>
    <dbReference type="NCBI Taxonomy" id="2875709"/>
    <lineage>
        <taxon>Bacteria</taxon>
        <taxon>Bacillati</taxon>
        <taxon>Bacillota</taxon>
        <taxon>Bacilli</taxon>
        <taxon>Bacillales</taxon>
        <taxon>Bacillaceae</taxon>
        <taxon>Metabacillus</taxon>
    </lineage>
</organism>
<sequence length="70" mass="8120">MNYGAAVKAEICKEIPVILEHILFNERYHEAMIQNIKKIQKPYAAKEIISEISKCLNYKKEATTNQQSHD</sequence>
<comment type="caution">
    <text evidence="1">The sequence shown here is derived from an EMBL/GenBank/DDBJ whole genome shotgun (WGS) entry which is preliminary data.</text>
</comment>
<dbReference type="RefSeq" id="WP_224139335.1">
    <property type="nucleotide sequence ID" value="NZ_JAIQUM010000025.1"/>
</dbReference>
<evidence type="ECO:0000313" key="1">
    <source>
        <dbReference type="EMBL" id="MBZ5751058.1"/>
    </source>
</evidence>